<gene>
    <name evidence="1" type="ORF">HAX54_039843</name>
</gene>
<keyword evidence="2" id="KW-1185">Reference proteome</keyword>
<comment type="caution">
    <text evidence="1">The sequence shown here is derived from an EMBL/GenBank/DDBJ whole genome shotgun (WGS) entry which is preliminary data.</text>
</comment>
<protein>
    <submittedName>
        <fullName evidence="1">Uncharacterized protein</fullName>
    </submittedName>
</protein>
<accession>A0ABS8SJS7</accession>
<evidence type="ECO:0000313" key="1">
    <source>
        <dbReference type="EMBL" id="MCD7459028.1"/>
    </source>
</evidence>
<reference evidence="1 2" key="1">
    <citation type="journal article" date="2021" name="BMC Genomics">
        <title>Datura genome reveals duplications of psychoactive alkaloid biosynthetic genes and high mutation rate following tissue culture.</title>
        <authorList>
            <person name="Rajewski A."/>
            <person name="Carter-House D."/>
            <person name="Stajich J."/>
            <person name="Litt A."/>
        </authorList>
    </citation>
    <scope>NUCLEOTIDE SEQUENCE [LARGE SCALE GENOMIC DNA]</scope>
    <source>
        <strain evidence="1">AR-01</strain>
    </source>
</reference>
<dbReference type="Proteomes" id="UP000823775">
    <property type="component" value="Unassembled WGS sequence"/>
</dbReference>
<proteinExistence type="predicted"/>
<organism evidence="1 2">
    <name type="scientific">Datura stramonium</name>
    <name type="common">Jimsonweed</name>
    <name type="synonym">Common thornapple</name>
    <dbReference type="NCBI Taxonomy" id="4076"/>
    <lineage>
        <taxon>Eukaryota</taxon>
        <taxon>Viridiplantae</taxon>
        <taxon>Streptophyta</taxon>
        <taxon>Embryophyta</taxon>
        <taxon>Tracheophyta</taxon>
        <taxon>Spermatophyta</taxon>
        <taxon>Magnoliopsida</taxon>
        <taxon>eudicotyledons</taxon>
        <taxon>Gunneridae</taxon>
        <taxon>Pentapetalae</taxon>
        <taxon>asterids</taxon>
        <taxon>lamiids</taxon>
        <taxon>Solanales</taxon>
        <taxon>Solanaceae</taxon>
        <taxon>Solanoideae</taxon>
        <taxon>Datureae</taxon>
        <taxon>Datura</taxon>
    </lineage>
</organism>
<dbReference type="EMBL" id="JACEIK010000556">
    <property type="protein sequence ID" value="MCD7459028.1"/>
    <property type="molecule type" value="Genomic_DNA"/>
</dbReference>
<sequence>MAAWTAAARQASALSRLSASKSVNKTSQGALLIQRRGLAGGGPSWSSKGELLAGSNEPIKMERRAFCDRLYWLGFGLHGGYKLFTGGKKEKKDEK</sequence>
<evidence type="ECO:0000313" key="2">
    <source>
        <dbReference type="Proteomes" id="UP000823775"/>
    </source>
</evidence>
<name>A0ABS8SJS7_DATST</name>